<feature type="transmembrane region" description="Helical" evidence="1">
    <location>
        <begin position="9"/>
        <end position="29"/>
    </location>
</feature>
<evidence type="ECO:0000313" key="3">
    <source>
        <dbReference type="Proteomes" id="UP000620156"/>
    </source>
</evidence>
<protein>
    <submittedName>
        <fullName evidence="2">Uncharacterized protein</fullName>
    </submittedName>
</protein>
<reference evidence="2" key="1">
    <citation type="journal article" date="2014" name="Int. J. Syst. Evol. Microbiol.">
        <title>Complete genome sequence of Corynebacterium casei LMG S-19264T (=DSM 44701T), isolated from a smear-ripened cheese.</title>
        <authorList>
            <consortium name="US DOE Joint Genome Institute (JGI-PGF)"/>
            <person name="Walter F."/>
            <person name="Albersmeier A."/>
            <person name="Kalinowski J."/>
            <person name="Ruckert C."/>
        </authorList>
    </citation>
    <scope>NUCLEOTIDE SEQUENCE</scope>
    <source>
        <strain evidence="2">JCM 3131</strain>
    </source>
</reference>
<organism evidence="2 3">
    <name type="scientific">Streptomyces ruber</name>
    <dbReference type="NCBI Taxonomy" id="83378"/>
    <lineage>
        <taxon>Bacteria</taxon>
        <taxon>Bacillati</taxon>
        <taxon>Actinomycetota</taxon>
        <taxon>Actinomycetes</taxon>
        <taxon>Kitasatosporales</taxon>
        <taxon>Streptomycetaceae</taxon>
        <taxon>Streptomyces</taxon>
    </lineage>
</organism>
<keyword evidence="3" id="KW-1185">Reference proteome</keyword>
<keyword evidence="1" id="KW-0812">Transmembrane</keyword>
<evidence type="ECO:0000313" key="2">
    <source>
        <dbReference type="EMBL" id="GGQ50017.1"/>
    </source>
</evidence>
<name>A0A918B9Z3_9ACTN</name>
<dbReference type="EMBL" id="BMQK01000003">
    <property type="protein sequence ID" value="GGQ50017.1"/>
    <property type="molecule type" value="Genomic_DNA"/>
</dbReference>
<dbReference type="Proteomes" id="UP000620156">
    <property type="component" value="Unassembled WGS sequence"/>
</dbReference>
<dbReference type="InterPro" id="IPR006391">
    <property type="entry name" value="P-type_ATPase_bsu_IA"/>
</dbReference>
<dbReference type="PANTHER" id="PTHR43743">
    <property type="entry name" value="POTASSIUM-TRANSPORTING ATPASE ATP-BINDING SUBUNIT"/>
    <property type="match status" value="1"/>
</dbReference>
<gene>
    <name evidence="2" type="ORF">GCM10010145_18710</name>
</gene>
<dbReference type="PANTHER" id="PTHR43743:SF1">
    <property type="entry name" value="POTASSIUM-TRANSPORTING ATPASE ATP-BINDING SUBUNIT"/>
    <property type="match status" value="1"/>
</dbReference>
<keyword evidence="1" id="KW-1133">Transmembrane helix</keyword>
<feature type="transmembrane region" description="Helical" evidence="1">
    <location>
        <begin position="96"/>
        <end position="115"/>
    </location>
</feature>
<accession>A0A918B9Z3</accession>
<evidence type="ECO:0000256" key="1">
    <source>
        <dbReference type="SAM" id="Phobius"/>
    </source>
</evidence>
<sequence length="133" mass="14560">MRLSSPDSAILAAVILNALIIVVLVPLALRGVRYRSVSADRMLRRHLAVYGLGGLIAPLRPHRTRRSDHLRRPRNRPTTMNTPVATVRLLGADLRALLVLTLLTGVVYPLAVTGWPSPASRRPRSPAGRTAPR</sequence>
<comment type="caution">
    <text evidence="2">The sequence shown here is derived from an EMBL/GenBank/DDBJ whole genome shotgun (WGS) entry which is preliminary data.</text>
</comment>
<dbReference type="GO" id="GO:0005524">
    <property type="term" value="F:ATP binding"/>
    <property type="evidence" value="ECO:0007669"/>
    <property type="project" value="UniProtKB-KW"/>
</dbReference>
<proteinExistence type="predicted"/>
<keyword evidence="1" id="KW-0472">Membrane</keyword>
<reference evidence="2" key="2">
    <citation type="submission" date="2020-09" db="EMBL/GenBank/DDBJ databases">
        <authorList>
            <person name="Sun Q."/>
            <person name="Ohkuma M."/>
        </authorList>
    </citation>
    <scope>NUCLEOTIDE SEQUENCE</scope>
    <source>
        <strain evidence="2">JCM 3131</strain>
    </source>
</reference>
<dbReference type="AlphaFoldDB" id="A0A918B9Z3"/>
<dbReference type="GO" id="GO:0008556">
    <property type="term" value="F:P-type potassium transmembrane transporter activity"/>
    <property type="evidence" value="ECO:0007669"/>
    <property type="project" value="InterPro"/>
</dbReference>
<dbReference type="GO" id="GO:0016020">
    <property type="term" value="C:membrane"/>
    <property type="evidence" value="ECO:0007669"/>
    <property type="project" value="InterPro"/>
</dbReference>